<keyword evidence="4 5" id="KW-0472">Membrane</keyword>
<evidence type="ECO:0000313" key="7">
    <source>
        <dbReference type="Proteomes" id="UP000753802"/>
    </source>
</evidence>
<name>A0ABW9ZXN9_9BACT</name>
<feature type="transmembrane region" description="Helical" evidence="5">
    <location>
        <begin position="12"/>
        <end position="29"/>
    </location>
</feature>
<dbReference type="EMBL" id="JAACJS010000015">
    <property type="protein sequence ID" value="NCI50818.1"/>
    <property type="molecule type" value="Genomic_DNA"/>
</dbReference>
<keyword evidence="3 5" id="KW-1133">Transmembrane helix</keyword>
<keyword evidence="7" id="KW-1185">Reference proteome</keyword>
<dbReference type="RefSeq" id="WP_161819127.1">
    <property type="nucleotide sequence ID" value="NZ_JAACJS010000015.1"/>
</dbReference>
<evidence type="ECO:0000256" key="3">
    <source>
        <dbReference type="ARBA" id="ARBA00022989"/>
    </source>
</evidence>
<protein>
    <submittedName>
        <fullName evidence="6">DoxX family protein</fullName>
    </submittedName>
</protein>
<dbReference type="Proteomes" id="UP000753802">
    <property type="component" value="Unassembled WGS sequence"/>
</dbReference>
<evidence type="ECO:0000256" key="1">
    <source>
        <dbReference type="ARBA" id="ARBA00004141"/>
    </source>
</evidence>
<comment type="caution">
    <text evidence="6">The sequence shown here is derived from an EMBL/GenBank/DDBJ whole genome shotgun (WGS) entry which is preliminary data.</text>
</comment>
<accession>A0ABW9ZXN9</accession>
<evidence type="ECO:0000256" key="5">
    <source>
        <dbReference type="SAM" id="Phobius"/>
    </source>
</evidence>
<gene>
    <name evidence="6" type="ORF">GWC95_12840</name>
</gene>
<comment type="subcellular location">
    <subcellularLocation>
        <location evidence="1">Membrane</location>
        <topology evidence="1">Multi-pass membrane protein</topology>
    </subcellularLocation>
</comment>
<dbReference type="InterPro" id="IPR032808">
    <property type="entry name" value="DoxX"/>
</dbReference>
<keyword evidence="2 5" id="KW-0812">Transmembrane</keyword>
<feature type="transmembrane region" description="Helical" evidence="5">
    <location>
        <begin position="102"/>
        <end position="121"/>
    </location>
</feature>
<evidence type="ECO:0000313" key="6">
    <source>
        <dbReference type="EMBL" id="NCI50818.1"/>
    </source>
</evidence>
<evidence type="ECO:0000256" key="2">
    <source>
        <dbReference type="ARBA" id="ARBA00022692"/>
    </source>
</evidence>
<sequence>MSTTTSTKKIALWVLKTIAAVIMLQTLYFKFTAAPESSYVFSTIGMEPWGRIGTGVMELIASVLILLPATAVYGAAMGLALMSGALFFHITRLGIEVQNDKGLLFAYALIVWICCATLLLVQRHRLPKPFTKTHTTA</sequence>
<proteinExistence type="predicted"/>
<reference evidence="6 7" key="1">
    <citation type="submission" date="2020-01" db="EMBL/GenBank/DDBJ databases">
        <title>Genome analysis.</title>
        <authorList>
            <person name="Wu S."/>
            <person name="Wang G."/>
        </authorList>
    </citation>
    <scope>NUCLEOTIDE SEQUENCE [LARGE SCALE GENOMIC DNA]</scope>
    <source>
        <strain evidence="6 7">SYL130</strain>
    </source>
</reference>
<dbReference type="Pfam" id="PF13564">
    <property type="entry name" value="DoxX_2"/>
    <property type="match status" value="1"/>
</dbReference>
<evidence type="ECO:0000256" key="4">
    <source>
        <dbReference type="ARBA" id="ARBA00023136"/>
    </source>
</evidence>
<organism evidence="6 7">
    <name type="scientific">Sediminibacterium roseum</name>
    <dbReference type="NCBI Taxonomy" id="1978412"/>
    <lineage>
        <taxon>Bacteria</taxon>
        <taxon>Pseudomonadati</taxon>
        <taxon>Bacteroidota</taxon>
        <taxon>Chitinophagia</taxon>
        <taxon>Chitinophagales</taxon>
        <taxon>Chitinophagaceae</taxon>
        <taxon>Sediminibacterium</taxon>
    </lineage>
</organism>